<dbReference type="Proteomes" id="UP001165740">
    <property type="component" value="Chromosome 2"/>
</dbReference>
<keyword evidence="1" id="KW-0732">Signal</keyword>
<dbReference type="KEGG" id="bgt:106055993"/>
<gene>
    <name evidence="3" type="primary">LOC106055993</name>
</gene>
<protein>
    <submittedName>
        <fullName evidence="3">Uncharacterized protein LOC106055993</fullName>
    </submittedName>
</protein>
<keyword evidence="2" id="KW-1185">Reference proteome</keyword>
<evidence type="ECO:0000313" key="3">
    <source>
        <dbReference type="RefSeq" id="XP_013067983.2"/>
    </source>
</evidence>
<feature type="chain" id="PRO_5040992320" evidence="1">
    <location>
        <begin position="22"/>
        <end position="164"/>
    </location>
</feature>
<dbReference type="OrthoDB" id="6038839at2759"/>
<dbReference type="AlphaFoldDB" id="A0A9U8E074"/>
<feature type="signal peptide" evidence="1">
    <location>
        <begin position="1"/>
        <end position="21"/>
    </location>
</feature>
<evidence type="ECO:0000256" key="1">
    <source>
        <dbReference type="SAM" id="SignalP"/>
    </source>
</evidence>
<reference evidence="3" key="1">
    <citation type="submission" date="2025-08" db="UniProtKB">
        <authorList>
            <consortium name="RefSeq"/>
        </authorList>
    </citation>
    <scope>IDENTIFICATION</scope>
</reference>
<sequence>MLLRLFLQSLILVAIIGSIHCLPGWHRRSTELMYGHYGPGSHCEVNGDLIAHSHTFVDPTMSKCLQYQCIFGTSFIISEACEDGSHQCHAVGDEWEEKCVTYTCTKTTIDGYNYFQPIVRNAKCQGAEGSCHEPGDLFSYRLHGRLLHNCKCNITDNSILYRCI</sequence>
<proteinExistence type="predicted"/>
<name>A0A9U8E074_BIOGL</name>
<organism evidence="2 3">
    <name type="scientific">Biomphalaria glabrata</name>
    <name type="common">Bloodfluke planorb</name>
    <name type="synonym">Freshwater snail</name>
    <dbReference type="NCBI Taxonomy" id="6526"/>
    <lineage>
        <taxon>Eukaryota</taxon>
        <taxon>Metazoa</taxon>
        <taxon>Spiralia</taxon>
        <taxon>Lophotrochozoa</taxon>
        <taxon>Mollusca</taxon>
        <taxon>Gastropoda</taxon>
        <taxon>Heterobranchia</taxon>
        <taxon>Euthyneura</taxon>
        <taxon>Panpulmonata</taxon>
        <taxon>Hygrophila</taxon>
        <taxon>Lymnaeoidea</taxon>
        <taxon>Planorbidae</taxon>
        <taxon>Biomphalaria</taxon>
    </lineage>
</organism>
<evidence type="ECO:0000313" key="2">
    <source>
        <dbReference type="Proteomes" id="UP001165740"/>
    </source>
</evidence>
<dbReference type="GeneID" id="106055993"/>
<accession>A0A9U8E074</accession>
<dbReference type="RefSeq" id="XP_013067983.2">
    <property type="nucleotide sequence ID" value="XM_013212529.2"/>
</dbReference>